<dbReference type="RefSeq" id="WP_168677857.1">
    <property type="nucleotide sequence ID" value="NZ_BPKV01000016.1"/>
</dbReference>
<feature type="transmembrane region" description="Helical" evidence="1">
    <location>
        <begin position="107"/>
        <end position="129"/>
    </location>
</feature>
<evidence type="ECO:0000313" key="2">
    <source>
        <dbReference type="EMBL" id="NKZ19166.1"/>
    </source>
</evidence>
<gene>
    <name evidence="2" type="ORF">HF966_08270</name>
</gene>
<feature type="transmembrane region" description="Helical" evidence="1">
    <location>
        <begin position="76"/>
        <end position="95"/>
    </location>
</feature>
<keyword evidence="1" id="KW-0812">Transmembrane</keyword>
<feature type="transmembrane region" description="Helical" evidence="1">
    <location>
        <begin position="18"/>
        <end position="37"/>
    </location>
</feature>
<dbReference type="Proteomes" id="UP000590460">
    <property type="component" value="Unassembled WGS sequence"/>
</dbReference>
<dbReference type="Pfam" id="PF19700">
    <property type="entry name" value="DUF6198"/>
    <property type="match status" value="1"/>
</dbReference>
<dbReference type="EMBL" id="JAAXPO010000011">
    <property type="protein sequence ID" value="NKZ19166.1"/>
    <property type="molecule type" value="Genomic_DNA"/>
</dbReference>
<feature type="transmembrane region" description="Helical" evidence="1">
    <location>
        <begin position="188"/>
        <end position="207"/>
    </location>
</feature>
<comment type="caution">
    <text evidence="2">The sequence shown here is derived from an EMBL/GenBank/DDBJ whole genome shotgun (WGS) entry which is preliminary data.</text>
</comment>
<dbReference type="InterPro" id="IPR038750">
    <property type="entry name" value="YczE/YyaS-like"/>
</dbReference>
<evidence type="ECO:0000256" key="1">
    <source>
        <dbReference type="SAM" id="Phobius"/>
    </source>
</evidence>
<keyword evidence="1" id="KW-1133">Transmembrane helix</keyword>
<evidence type="ECO:0000313" key="3">
    <source>
        <dbReference type="Proteomes" id="UP000590460"/>
    </source>
</evidence>
<keyword evidence="1" id="KW-0472">Membrane</keyword>
<proteinExistence type="predicted"/>
<feature type="transmembrane region" description="Helical" evidence="1">
    <location>
        <begin position="135"/>
        <end position="159"/>
    </location>
</feature>
<reference evidence="2 3" key="1">
    <citation type="submission" date="2020-04" db="EMBL/GenBank/DDBJ databases">
        <title>MicrobeNet Type strains.</title>
        <authorList>
            <person name="Nicholson A.C."/>
        </authorList>
    </citation>
    <scope>NUCLEOTIDE SEQUENCE [LARGE SCALE GENOMIC DNA]</scope>
    <source>
        <strain evidence="2 3">CCUG 54536</strain>
    </source>
</reference>
<name>A0A846ZCF4_9LACO</name>
<dbReference type="AlphaFoldDB" id="A0A846ZCF4"/>
<accession>A0A846ZCF4</accession>
<protein>
    <submittedName>
        <fullName evidence="2">Fructose permease</fullName>
    </submittedName>
</protein>
<sequence length="244" mass="26754">MTAQDVAQKDNKGDGRTLTIGASLSYFILSLVINAAGNVLTVVTSQKIHPAFLGSAYWTAAESGFNKAVFNGSSTMLGWVFFIVGVVIAVLNVFLQGYFDWRKFFGNIAFMVPFSVLISFFAGLFSKVLPDSHSVWLTVVYTLLNFIGVAMIAIAISIYQRTNLVLHPADDLMQILRFKYFKGNAAKAMWASYIPPTIIGIIAIIILPDFSNYGLGTIFAFLFQGSITGWGDHAIFPKLTHQGL</sequence>
<organism evidence="2 3">
    <name type="scientific">Leuconostoc holzapfelii</name>
    <dbReference type="NCBI Taxonomy" id="434464"/>
    <lineage>
        <taxon>Bacteria</taxon>
        <taxon>Bacillati</taxon>
        <taxon>Bacillota</taxon>
        <taxon>Bacilli</taxon>
        <taxon>Lactobacillales</taxon>
        <taxon>Lactobacillaceae</taxon>
        <taxon>Leuconostoc</taxon>
    </lineage>
</organism>